<evidence type="ECO:0008006" key="3">
    <source>
        <dbReference type="Google" id="ProtNLM"/>
    </source>
</evidence>
<evidence type="ECO:0000313" key="2">
    <source>
        <dbReference type="Proteomes" id="UP000566819"/>
    </source>
</evidence>
<sequence length="540" mass="62094">MLTELEVKDLLSTPFPPPFHQVIRENIGAVPIYQMKPQTPATGALQIQNVQPADLLQYLPSYKVLICSSCHYAIQPNAIPRHLKEIHSIHRSNRKPFMQHVTNFQLEEAGKIVDLDPGEFPVPLLPVFNGLRCEYEGCKHLCVSTKRMKTHWSSEHGRPGQAVFDWHPVPLQTFFKGNLLRYFTSPRYNEPRKLGPIHSACQSRPESGMRNIPVYNLTPLPFKKDQYQTRLTEQDQSLLEHYIDHTSTSIGRDEETHALWQVVVPQLAHQHAFLMHAVLACSALHLAHKCPEQQRQQTILASDHHDRGMPLFRSAIDNVTEENCHAVLVFSHLLVIYSFALEKQDDRLFLTERIGPDVLPSWLHFLRNGCSMLCTVWDPLEKGLVRHLTFMWELPINIPQDCTTPLLDHFLSVIPPADSEDFWSEDVIQTYRSAAVELDRAFACTRALGTSFTTWDLLRIWPLRISVEYMDLLARRQAGALVLLAHYCVILKNLEFNWYFEGRATRLLSNIVLCLDQKWHGYIAWPLEEVGVSAEVMARD</sequence>
<dbReference type="InterPro" id="IPR022698">
    <property type="entry name" value="OrsD"/>
</dbReference>
<dbReference type="PANTHER" id="PTHR47784:SF5">
    <property type="entry name" value="STEROL UPTAKE CONTROL PROTEIN 2"/>
    <property type="match status" value="1"/>
</dbReference>
<dbReference type="InterPro" id="IPR021858">
    <property type="entry name" value="Fun_TF"/>
</dbReference>
<dbReference type="EMBL" id="JAAMPI010002457">
    <property type="protein sequence ID" value="KAF4613380.1"/>
    <property type="molecule type" value="Genomic_DNA"/>
</dbReference>
<evidence type="ECO:0000313" key="1">
    <source>
        <dbReference type="EMBL" id="KAF4613380.1"/>
    </source>
</evidence>
<accession>A0A8H4VMC6</accession>
<dbReference type="Pfam" id="PF11951">
    <property type="entry name" value="Fungal_trans_2"/>
    <property type="match status" value="1"/>
</dbReference>
<dbReference type="OrthoDB" id="416217at2759"/>
<dbReference type="InterPro" id="IPR053157">
    <property type="entry name" value="Sterol_Uptake_Regulator"/>
</dbReference>
<dbReference type="GO" id="GO:0001228">
    <property type="term" value="F:DNA-binding transcription activator activity, RNA polymerase II-specific"/>
    <property type="evidence" value="ECO:0007669"/>
    <property type="project" value="TreeGrafter"/>
</dbReference>
<dbReference type="Proteomes" id="UP000566819">
    <property type="component" value="Unassembled WGS sequence"/>
</dbReference>
<reference evidence="1 2" key="1">
    <citation type="submission" date="2020-03" db="EMBL/GenBank/DDBJ databases">
        <title>Draft Genome Sequence of Cudoniella acicularis.</title>
        <authorList>
            <person name="Buettner E."/>
            <person name="Kellner H."/>
        </authorList>
    </citation>
    <scope>NUCLEOTIDE SEQUENCE [LARGE SCALE GENOMIC DNA]</scope>
    <source>
        <strain evidence="1 2">DSM 108380</strain>
    </source>
</reference>
<name>A0A8H4VMC6_9HELO</name>
<keyword evidence="2" id="KW-1185">Reference proteome</keyword>
<dbReference type="AlphaFoldDB" id="A0A8H4VMC6"/>
<proteinExistence type="predicted"/>
<dbReference type="PANTHER" id="PTHR47784">
    <property type="entry name" value="STEROL UPTAKE CONTROL PROTEIN 2"/>
    <property type="match status" value="1"/>
</dbReference>
<organism evidence="1 2">
    <name type="scientific">Cudoniella acicularis</name>
    <dbReference type="NCBI Taxonomy" id="354080"/>
    <lineage>
        <taxon>Eukaryota</taxon>
        <taxon>Fungi</taxon>
        <taxon>Dikarya</taxon>
        <taxon>Ascomycota</taxon>
        <taxon>Pezizomycotina</taxon>
        <taxon>Leotiomycetes</taxon>
        <taxon>Helotiales</taxon>
        <taxon>Tricladiaceae</taxon>
        <taxon>Cudoniella</taxon>
    </lineage>
</organism>
<protein>
    <recommendedName>
        <fullName evidence="3">C2H2-type domain-containing protein</fullName>
    </recommendedName>
</protein>
<dbReference type="Pfam" id="PF12013">
    <property type="entry name" value="OrsD"/>
    <property type="match status" value="1"/>
</dbReference>
<gene>
    <name evidence="1" type="ORF">G7Y89_g15505</name>
</gene>
<comment type="caution">
    <text evidence="1">The sequence shown here is derived from an EMBL/GenBank/DDBJ whole genome shotgun (WGS) entry which is preliminary data.</text>
</comment>